<accession>C5BI87</accession>
<feature type="compositionally biased region" description="Basic and acidic residues" evidence="1">
    <location>
        <begin position="55"/>
        <end position="80"/>
    </location>
</feature>
<dbReference type="HOGENOM" id="CLU_136025_2_0_6"/>
<keyword evidence="4" id="KW-1185">Reference proteome</keyword>
<dbReference type="RefSeq" id="WP_015817120.1">
    <property type="nucleotide sequence ID" value="NC_012997.1"/>
</dbReference>
<evidence type="ECO:0000313" key="4">
    <source>
        <dbReference type="Proteomes" id="UP000009080"/>
    </source>
</evidence>
<dbReference type="InterPro" id="IPR013429">
    <property type="entry name" value="Regulatory_FmdB_Zinc_ribbon"/>
</dbReference>
<dbReference type="eggNOG" id="COG2331">
    <property type="taxonomic scope" value="Bacteria"/>
</dbReference>
<dbReference type="SMART" id="SM00834">
    <property type="entry name" value="CxxC_CXXC_SSSS"/>
    <property type="match status" value="1"/>
</dbReference>
<dbReference type="Pfam" id="PF09723">
    <property type="entry name" value="Zn_ribbon_8"/>
    <property type="match status" value="1"/>
</dbReference>
<reference evidence="3 4" key="1">
    <citation type="journal article" date="2009" name="PLoS ONE">
        <title>The complete genome of Teredinibacter turnerae T7901: an intracellular endosymbiont of marine wood-boring bivalves (shipworms).</title>
        <authorList>
            <person name="Yang J.C."/>
            <person name="Madupu R."/>
            <person name="Durkin A.S."/>
            <person name="Ekborg N.A."/>
            <person name="Pedamallu C.S."/>
            <person name="Hostetler J.B."/>
            <person name="Radune D."/>
            <person name="Toms B.S."/>
            <person name="Henrissat B."/>
            <person name="Coutinho P.M."/>
            <person name="Schwarz S."/>
            <person name="Field L."/>
            <person name="Trindade-Silva A.E."/>
            <person name="Soares C.A.G."/>
            <person name="Elshahawi S."/>
            <person name="Hanora A."/>
            <person name="Schmidt E.W."/>
            <person name="Haygood M.G."/>
            <person name="Posfai J."/>
            <person name="Benner J."/>
            <person name="Madinger C."/>
            <person name="Nove J."/>
            <person name="Anton B."/>
            <person name="Chaudhary K."/>
            <person name="Foster J."/>
            <person name="Holman A."/>
            <person name="Kumar S."/>
            <person name="Lessard P.A."/>
            <person name="Luyten Y.A."/>
            <person name="Slatko B."/>
            <person name="Wood N."/>
            <person name="Wu B."/>
            <person name="Teplitski M."/>
            <person name="Mougous J.D."/>
            <person name="Ward N."/>
            <person name="Eisen J.A."/>
            <person name="Badger J.H."/>
            <person name="Distel D.L."/>
        </authorList>
    </citation>
    <scope>NUCLEOTIDE SEQUENCE [LARGE SCALE GENOMIC DNA]</scope>
    <source>
        <strain evidence="4">ATCC 39867 / T7901</strain>
    </source>
</reference>
<dbReference type="AlphaFoldDB" id="C5BI87"/>
<feature type="region of interest" description="Disordered" evidence="1">
    <location>
        <begin position="55"/>
        <end position="94"/>
    </location>
</feature>
<protein>
    <submittedName>
        <fullName evidence="3">Formamidase regulatory protein FmdB</fullName>
    </submittedName>
</protein>
<name>C5BI87_TERTT</name>
<evidence type="ECO:0000313" key="3">
    <source>
        <dbReference type="EMBL" id="ACR11008.1"/>
    </source>
</evidence>
<dbReference type="Proteomes" id="UP000009080">
    <property type="component" value="Chromosome"/>
</dbReference>
<dbReference type="OrthoDB" id="9813321at2"/>
<dbReference type="NCBIfam" id="TIGR02605">
    <property type="entry name" value="CxxC_CxxC_SSSS"/>
    <property type="match status" value="1"/>
</dbReference>
<feature type="domain" description="Putative regulatory protein FmdB zinc ribbon" evidence="2">
    <location>
        <begin position="1"/>
        <end position="41"/>
    </location>
</feature>
<dbReference type="EMBL" id="CP001614">
    <property type="protein sequence ID" value="ACR11008.1"/>
    <property type="molecule type" value="Genomic_DNA"/>
</dbReference>
<sequence length="117" mass="13417">MPVYDYKCQDHGIFNELATMEDASKPAACPTCGKLCGRVIMLPPEFLNMDPHKRQAEMTNEKARHEPEFSTKERREEDHHHKNGCGCSSHKPGKSKLMYTARGEKMFPSARPWMISH</sequence>
<evidence type="ECO:0000259" key="2">
    <source>
        <dbReference type="SMART" id="SM00834"/>
    </source>
</evidence>
<organism evidence="3 4">
    <name type="scientific">Teredinibacter turnerae (strain ATCC 39867 / T7901)</name>
    <dbReference type="NCBI Taxonomy" id="377629"/>
    <lineage>
        <taxon>Bacteria</taxon>
        <taxon>Pseudomonadati</taxon>
        <taxon>Pseudomonadota</taxon>
        <taxon>Gammaproteobacteria</taxon>
        <taxon>Cellvibrionales</taxon>
        <taxon>Cellvibrionaceae</taxon>
        <taxon>Teredinibacter</taxon>
    </lineage>
</organism>
<evidence type="ECO:0000256" key="1">
    <source>
        <dbReference type="SAM" id="MobiDB-lite"/>
    </source>
</evidence>
<dbReference type="KEGG" id="ttu:TERTU_4264"/>
<proteinExistence type="predicted"/>
<dbReference type="STRING" id="377629.TERTU_4264"/>
<gene>
    <name evidence="3" type="ordered locus">TERTU_4264</name>
</gene>